<dbReference type="PANTHER" id="PTHR47396:SF1">
    <property type="entry name" value="ATP-DEPENDENT HELICASE IRC3-RELATED"/>
    <property type="match status" value="1"/>
</dbReference>
<dbReference type="AlphaFoldDB" id="A0A9X1U6W6"/>
<evidence type="ECO:0000313" key="3">
    <source>
        <dbReference type="Proteomes" id="UP001139462"/>
    </source>
</evidence>
<comment type="caution">
    <text evidence="2">The sequence shown here is derived from an EMBL/GenBank/DDBJ whole genome shotgun (WGS) entry which is preliminary data.</text>
</comment>
<accession>A0A9X1U6W6</accession>
<evidence type="ECO:0000259" key="1">
    <source>
        <dbReference type="Pfam" id="PF04851"/>
    </source>
</evidence>
<name>A0A9X1U6W6_9FLAO</name>
<sequence>MPFLLTGNFAPRYYQEIAVNKVMEHVADGDKRILLTLATGTGKTFISFQIVHKLLQAKWNLEGNARRLRILLVSKIVKTMHFSASRFSF</sequence>
<dbReference type="PANTHER" id="PTHR47396">
    <property type="entry name" value="TYPE I RESTRICTION ENZYME ECOKI R PROTEIN"/>
    <property type="match status" value="1"/>
</dbReference>
<dbReference type="Pfam" id="PF04851">
    <property type="entry name" value="ResIII"/>
    <property type="match status" value="1"/>
</dbReference>
<dbReference type="GO" id="GO:0005524">
    <property type="term" value="F:ATP binding"/>
    <property type="evidence" value="ECO:0007669"/>
    <property type="project" value="InterPro"/>
</dbReference>
<dbReference type="InterPro" id="IPR027417">
    <property type="entry name" value="P-loop_NTPase"/>
</dbReference>
<evidence type="ECO:0000313" key="2">
    <source>
        <dbReference type="EMBL" id="MCG2431622.1"/>
    </source>
</evidence>
<keyword evidence="2" id="KW-0067">ATP-binding</keyword>
<dbReference type="InterPro" id="IPR050742">
    <property type="entry name" value="Helicase_Restrict-Modif_Enz"/>
</dbReference>
<dbReference type="GO" id="GO:0005829">
    <property type="term" value="C:cytosol"/>
    <property type="evidence" value="ECO:0007669"/>
    <property type="project" value="TreeGrafter"/>
</dbReference>
<keyword evidence="2" id="KW-0547">Nucleotide-binding</keyword>
<dbReference type="EMBL" id="JAIRBB010000010">
    <property type="protein sequence ID" value="MCG2431622.1"/>
    <property type="molecule type" value="Genomic_DNA"/>
</dbReference>
<proteinExistence type="predicted"/>
<dbReference type="InterPro" id="IPR006935">
    <property type="entry name" value="Helicase/UvrB_N"/>
</dbReference>
<dbReference type="Proteomes" id="UP001139462">
    <property type="component" value="Unassembled WGS sequence"/>
</dbReference>
<dbReference type="GO" id="GO:0004386">
    <property type="term" value="F:helicase activity"/>
    <property type="evidence" value="ECO:0007669"/>
    <property type="project" value="UniProtKB-KW"/>
</dbReference>
<dbReference type="GO" id="GO:0016787">
    <property type="term" value="F:hydrolase activity"/>
    <property type="evidence" value="ECO:0007669"/>
    <property type="project" value="InterPro"/>
</dbReference>
<organism evidence="2 3">
    <name type="scientific">Aequorivita xiaoshiensis</name>
    <dbReference type="NCBI Taxonomy" id="2874476"/>
    <lineage>
        <taxon>Bacteria</taxon>
        <taxon>Pseudomonadati</taxon>
        <taxon>Bacteroidota</taxon>
        <taxon>Flavobacteriia</taxon>
        <taxon>Flavobacteriales</taxon>
        <taxon>Flavobacteriaceae</taxon>
        <taxon>Aequorivita</taxon>
    </lineage>
</organism>
<feature type="domain" description="Helicase/UvrB N-terminal" evidence="1">
    <location>
        <begin position="9"/>
        <end position="60"/>
    </location>
</feature>
<keyword evidence="2" id="KW-0378">Hydrolase</keyword>
<dbReference type="GO" id="GO:0003677">
    <property type="term" value="F:DNA binding"/>
    <property type="evidence" value="ECO:0007669"/>
    <property type="project" value="InterPro"/>
</dbReference>
<keyword evidence="3" id="KW-1185">Reference proteome</keyword>
<reference evidence="2" key="1">
    <citation type="submission" date="2021-09" db="EMBL/GenBank/DDBJ databases">
        <title>Genome of Aequorivita sp. strain F64183.</title>
        <authorList>
            <person name="Wang Y."/>
        </authorList>
    </citation>
    <scope>NUCLEOTIDE SEQUENCE</scope>
    <source>
        <strain evidence="2">F64183</strain>
    </source>
</reference>
<protein>
    <submittedName>
        <fullName evidence="2">DEAD/DEAH box helicase family protein</fullName>
    </submittedName>
</protein>
<gene>
    <name evidence="2" type="ORF">K8344_10870</name>
</gene>
<keyword evidence="2" id="KW-0347">Helicase</keyword>
<dbReference type="Gene3D" id="3.40.50.300">
    <property type="entry name" value="P-loop containing nucleotide triphosphate hydrolases"/>
    <property type="match status" value="1"/>
</dbReference>
<dbReference type="SUPFAM" id="SSF52540">
    <property type="entry name" value="P-loop containing nucleoside triphosphate hydrolases"/>
    <property type="match status" value="1"/>
</dbReference>